<proteinExistence type="inferred from homology"/>
<dbReference type="RefSeq" id="WP_184036520.1">
    <property type="nucleotide sequence ID" value="NZ_JACHHY010000006.1"/>
</dbReference>
<feature type="binding site" evidence="9 11">
    <location>
        <position position="116"/>
    </location>
    <ligand>
        <name>substrate</name>
    </ligand>
</feature>
<accession>A0A840MFB4</accession>
<dbReference type="InterPro" id="IPR015896">
    <property type="entry name" value="4pyrrol_synth_GluRdtase_dimer"/>
</dbReference>
<keyword evidence="6 9" id="KW-0627">Porphyrin biosynthesis</keyword>
<evidence type="ECO:0000259" key="16">
    <source>
        <dbReference type="Pfam" id="PF01488"/>
    </source>
</evidence>
<dbReference type="FunFam" id="3.30.460.30:FF:000001">
    <property type="entry name" value="Glutamyl-tRNA reductase"/>
    <property type="match status" value="1"/>
</dbReference>
<evidence type="ECO:0000256" key="4">
    <source>
        <dbReference type="ARBA" id="ARBA00022857"/>
    </source>
</evidence>
<dbReference type="CDD" id="cd05213">
    <property type="entry name" value="NAD_bind_Glutamyl_tRNA_reduct"/>
    <property type="match status" value="1"/>
</dbReference>
<dbReference type="InterPro" id="IPR036291">
    <property type="entry name" value="NAD(P)-bd_dom_sf"/>
</dbReference>
<feature type="binding site" evidence="9 11">
    <location>
        <position position="105"/>
    </location>
    <ligand>
        <name>substrate</name>
    </ligand>
</feature>
<comment type="miscellaneous">
    <text evidence="9">During catalysis, the active site Cys acts as a nucleophile attacking the alpha-carbonyl group of tRNA-bound glutamate with the formation of a thioester intermediate between enzyme and glutamate, and the concomitant release of tRNA(Glu). The thioester intermediate is finally reduced by direct hydride transfer from NADPH, to form the product GSA.</text>
</comment>
<evidence type="ECO:0000259" key="15">
    <source>
        <dbReference type="Pfam" id="PF00745"/>
    </source>
</evidence>
<comment type="domain">
    <text evidence="9">Possesses an unusual extended V-shaped dimeric structure with each monomer consisting of three distinct domains arranged along a curved 'spinal' alpha-helix. The N-terminal catalytic domain specifically recognizes the glutamate moiety of the substrate. The second domain is the NADPH-binding domain, and the third C-terminal domain is responsible for dimerization.</text>
</comment>
<dbReference type="NCBIfam" id="TIGR01035">
    <property type="entry name" value="hemA"/>
    <property type="match status" value="1"/>
</dbReference>
<feature type="binding site" evidence="9 11">
    <location>
        <begin position="49"/>
        <end position="52"/>
    </location>
    <ligand>
        <name>substrate</name>
    </ligand>
</feature>
<dbReference type="UniPathway" id="UPA00251">
    <property type="reaction ID" value="UER00316"/>
</dbReference>
<evidence type="ECO:0000256" key="5">
    <source>
        <dbReference type="ARBA" id="ARBA00023002"/>
    </source>
</evidence>
<dbReference type="PANTHER" id="PTHR43013:SF1">
    <property type="entry name" value="GLUTAMYL-TRNA REDUCTASE"/>
    <property type="match status" value="1"/>
</dbReference>
<evidence type="ECO:0000256" key="14">
    <source>
        <dbReference type="RuleBase" id="RU000584"/>
    </source>
</evidence>
<evidence type="ECO:0000256" key="9">
    <source>
        <dbReference type="HAMAP-Rule" id="MF_00087"/>
    </source>
</evidence>
<evidence type="ECO:0000256" key="3">
    <source>
        <dbReference type="ARBA" id="ARBA00012970"/>
    </source>
</evidence>
<reference evidence="18 19" key="1">
    <citation type="submission" date="2020-08" db="EMBL/GenBank/DDBJ databases">
        <title>Genomic Encyclopedia of Type Strains, Phase IV (KMG-IV): sequencing the most valuable type-strain genomes for metagenomic binning, comparative biology and taxonomic classification.</title>
        <authorList>
            <person name="Goeker M."/>
        </authorList>
    </citation>
    <scope>NUCLEOTIDE SEQUENCE [LARGE SCALE GENOMIC DNA]</scope>
    <source>
        <strain evidence="18 19">DSM 27165</strain>
    </source>
</reference>
<dbReference type="HAMAP" id="MF_00087">
    <property type="entry name" value="Glu_tRNA_reductase"/>
    <property type="match status" value="1"/>
</dbReference>
<protein>
    <recommendedName>
        <fullName evidence="8 9">Glutamyl-tRNA reductase</fullName>
        <shortName evidence="9">GluTR</shortName>
        <ecNumber evidence="3 9">1.2.1.70</ecNumber>
    </recommendedName>
</protein>
<dbReference type="SUPFAM" id="SSF51735">
    <property type="entry name" value="NAD(P)-binding Rossmann-fold domains"/>
    <property type="match status" value="1"/>
</dbReference>
<evidence type="ECO:0000256" key="6">
    <source>
        <dbReference type="ARBA" id="ARBA00023244"/>
    </source>
</evidence>
<evidence type="ECO:0000313" key="19">
    <source>
        <dbReference type="Proteomes" id="UP000575898"/>
    </source>
</evidence>
<comment type="subunit">
    <text evidence="9">Homodimer.</text>
</comment>
<evidence type="ECO:0000256" key="1">
    <source>
        <dbReference type="ARBA" id="ARBA00005059"/>
    </source>
</evidence>
<comment type="similarity">
    <text evidence="2 9 14">Belongs to the glutamyl-tRNA reductase family.</text>
</comment>
<evidence type="ECO:0000256" key="7">
    <source>
        <dbReference type="ARBA" id="ARBA00047464"/>
    </source>
</evidence>
<evidence type="ECO:0000256" key="12">
    <source>
        <dbReference type="PIRSR" id="PIRSR000445-3"/>
    </source>
</evidence>
<dbReference type="Gene3D" id="3.30.460.30">
    <property type="entry name" value="Glutamyl-tRNA reductase, N-terminal domain"/>
    <property type="match status" value="1"/>
</dbReference>
<dbReference type="PIRSF" id="PIRSF000445">
    <property type="entry name" value="4pyrrol_synth_GluRdtase"/>
    <property type="match status" value="1"/>
</dbReference>
<evidence type="ECO:0000259" key="17">
    <source>
        <dbReference type="Pfam" id="PF05201"/>
    </source>
</evidence>
<evidence type="ECO:0000256" key="11">
    <source>
        <dbReference type="PIRSR" id="PIRSR000445-2"/>
    </source>
</evidence>
<keyword evidence="19" id="KW-1185">Reference proteome</keyword>
<evidence type="ECO:0000313" key="18">
    <source>
        <dbReference type="EMBL" id="MBB5017954.1"/>
    </source>
</evidence>
<feature type="site" description="Important for activity" evidence="9 13">
    <location>
        <position position="95"/>
    </location>
</feature>
<dbReference type="InterPro" id="IPR036453">
    <property type="entry name" value="GluRdtase_dimer_dom_sf"/>
</dbReference>
<sequence length="415" mass="45567">MHLFAFGLNHQTAPLSVRERVAFPAEGVALALRDLIARPRVSEAAIVSTCNRTEIYCNTQDPGVVVDWLAGYHALPIGKVEPYLYRLPESEAVRHAFRVASGLDSMVLGEAQILGQMKDAVRVAEQAGTMGQLLNTLFQRTFSVAKEVRTRTEIGANSVSMAAASVRLAERLFPSVSQTNVLFIGAGEMIELCATYFAAQHPKSMTVANRTLERGEALASRIGAKAVLLSELPAVLPGHDIVVTSTASTLPILGKGMVERAIKQRKHKPIFMVDLAVPRDVEPEVGDMNDVYLYTVDDLAGVVQEGRERRQLAVSEAETIIESKVGEFMTWLNTREVVPVIRALRDKAERLRRLEVERALKLLEKGEDPCMVLESLSQGLTNKLIHPPTQALSKAAANEREDTLALITRIYGVHD</sequence>
<dbReference type="InterPro" id="IPR006151">
    <property type="entry name" value="Shikm_DH/Glu-tRNA_Rdtase"/>
</dbReference>
<dbReference type="InterPro" id="IPR036343">
    <property type="entry name" value="GluRdtase_N_sf"/>
</dbReference>
<dbReference type="SUPFAM" id="SSF69075">
    <property type="entry name" value="Glutamyl tRNA-reductase dimerization domain"/>
    <property type="match status" value="1"/>
</dbReference>
<dbReference type="Pfam" id="PF05201">
    <property type="entry name" value="GlutR_N"/>
    <property type="match status" value="1"/>
</dbReference>
<dbReference type="Proteomes" id="UP000575898">
    <property type="component" value="Unassembled WGS sequence"/>
</dbReference>
<dbReference type="GO" id="GO:0050661">
    <property type="term" value="F:NADP binding"/>
    <property type="evidence" value="ECO:0007669"/>
    <property type="project" value="InterPro"/>
</dbReference>
<dbReference type="GO" id="GO:0019353">
    <property type="term" value="P:protoporphyrinogen IX biosynthetic process from glutamate"/>
    <property type="evidence" value="ECO:0007669"/>
    <property type="project" value="TreeGrafter"/>
</dbReference>
<dbReference type="PANTHER" id="PTHR43013">
    <property type="entry name" value="GLUTAMYL-TRNA REDUCTASE"/>
    <property type="match status" value="1"/>
</dbReference>
<dbReference type="SUPFAM" id="SSF69742">
    <property type="entry name" value="Glutamyl tRNA-reductase catalytic, N-terminal domain"/>
    <property type="match status" value="1"/>
</dbReference>
<evidence type="ECO:0000256" key="2">
    <source>
        <dbReference type="ARBA" id="ARBA00005916"/>
    </source>
</evidence>
<comment type="caution">
    <text evidence="18">The sequence shown here is derived from an EMBL/GenBank/DDBJ whole genome shotgun (WGS) entry which is preliminary data.</text>
</comment>
<name>A0A840MFB4_9PROT</name>
<evidence type="ECO:0000256" key="10">
    <source>
        <dbReference type="PIRSR" id="PIRSR000445-1"/>
    </source>
</evidence>
<dbReference type="Gene3D" id="3.40.50.720">
    <property type="entry name" value="NAD(P)-binding Rossmann-like Domain"/>
    <property type="match status" value="1"/>
</dbReference>
<dbReference type="PROSITE" id="PS00747">
    <property type="entry name" value="GLUTR"/>
    <property type="match status" value="1"/>
</dbReference>
<dbReference type="GO" id="GO:0008883">
    <property type="term" value="F:glutamyl-tRNA reductase activity"/>
    <property type="evidence" value="ECO:0007669"/>
    <property type="project" value="UniProtKB-UniRule"/>
</dbReference>
<comment type="function">
    <text evidence="9">Catalyzes the NADPH-dependent reduction of glutamyl-tRNA(Glu) to glutamate 1-semialdehyde (GSA).</text>
</comment>
<dbReference type="Pfam" id="PF01488">
    <property type="entry name" value="Shikimate_DH"/>
    <property type="match status" value="1"/>
</dbReference>
<comment type="pathway">
    <text evidence="1 9 14">Porphyrin-containing compound metabolism; protoporphyrin-IX biosynthesis; 5-aminolevulinate from L-glutamyl-tRNA(Glu): step 1/2.</text>
</comment>
<dbReference type="InterPro" id="IPR015895">
    <property type="entry name" value="4pyrrol_synth_GluRdtase_N"/>
</dbReference>
<feature type="domain" description="Quinate/shikimate 5-dehydrogenase/glutamyl-tRNA reductase" evidence="16">
    <location>
        <begin position="168"/>
        <end position="301"/>
    </location>
</feature>
<comment type="catalytic activity">
    <reaction evidence="7 9 14">
        <text>(S)-4-amino-5-oxopentanoate + tRNA(Glu) + NADP(+) = L-glutamyl-tRNA(Glu) + NADPH + H(+)</text>
        <dbReference type="Rhea" id="RHEA:12344"/>
        <dbReference type="Rhea" id="RHEA-COMP:9663"/>
        <dbReference type="Rhea" id="RHEA-COMP:9680"/>
        <dbReference type="ChEBI" id="CHEBI:15378"/>
        <dbReference type="ChEBI" id="CHEBI:57501"/>
        <dbReference type="ChEBI" id="CHEBI:57783"/>
        <dbReference type="ChEBI" id="CHEBI:58349"/>
        <dbReference type="ChEBI" id="CHEBI:78442"/>
        <dbReference type="ChEBI" id="CHEBI:78520"/>
        <dbReference type="EC" id="1.2.1.70"/>
    </reaction>
</comment>
<dbReference type="InterPro" id="IPR018214">
    <property type="entry name" value="GluRdtase_CS"/>
</dbReference>
<feature type="domain" description="Tetrapyrrole biosynthesis glutamyl-tRNA reductase dimerisation" evidence="15">
    <location>
        <begin position="316"/>
        <end position="412"/>
    </location>
</feature>
<gene>
    <name evidence="9" type="primary">hemA</name>
    <name evidence="18" type="ORF">HNQ59_001239</name>
</gene>
<dbReference type="EMBL" id="JACHHY010000006">
    <property type="protein sequence ID" value="MBB5017954.1"/>
    <property type="molecule type" value="Genomic_DNA"/>
</dbReference>
<dbReference type="Pfam" id="PF00745">
    <property type="entry name" value="GlutR_dimer"/>
    <property type="match status" value="1"/>
</dbReference>
<organism evidence="18 19">
    <name type="scientific">Chitinivorax tropicus</name>
    <dbReference type="NCBI Taxonomy" id="714531"/>
    <lineage>
        <taxon>Bacteria</taxon>
        <taxon>Pseudomonadati</taxon>
        <taxon>Pseudomonadota</taxon>
        <taxon>Betaproteobacteria</taxon>
        <taxon>Chitinivorax</taxon>
    </lineage>
</organism>
<feature type="binding site" evidence="9 12">
    <location>
        <begin position="185"/>
        <end position="190"/>
    </location>
    <ligand>
        <name>NADP(+)</name>
        <dbReference type="ChEBI" id="CHEBI:58349"/>
    </ligand>
</feature>
<feature type="binding site" evidence="9 11">
    <location>
        <begin position="110"/>
        <end position="112"/>
    </location>
    <ligand>
        <name>substrate</name>
    </ligand>
</feature>
<evidence type="ECO:0000256" key="8">
    <source>
        <dbReference type="ARBA" id="ARBA00068659"/>
    </source>
</evidence>
<feature type="active site" description="Nucleophile" evidence="9 10">
    <location>
        <position position="50"/>
    </location>
</feature>
<keyword evidence="4 9" id="KW-0521">NADP</keyword>
<dbReference type="FunFam" id="3.40.50.720:FF:000031">
    <property type="entry name" value="Glutamyl-tRNA reductase"/>
    <property type="match status" value="1"/>
</dbReference>
<dbReference type="AlphaFoldDB" id="A0A840MFB4"/>
<keyword evidence="5 9" id="KW-0560">Oxidoreductase</keyword>
<feature type="domain" description="Glutamyl-tRNA reductase N-terminal" evidence="17">
    <location>
        <begin position="7"/>
        <end position="152"/>
    </location>
</feature>
<dbReference type="InterPro" id="IPR000343">
    <property type="entry name" value="4pyrrol_synth_GluRdtase"/>
</dbReference>
<evidence type="ECO:0000256" key="13">
    <source>
        <dbReference type="PIRSR" id="PIRSR000445-4"/>
    </source>
</evidence>
<dbReference type="EC" id="1.2.1.70" evidence="3 9"/>